<dbReference type="Proteomes" id="UP000838100">
    <property type="component" value="Unassembled WGS sequence"/>
</dbReference>
<dbReference type="RefSeq" id="WP_237445457.1">
    <property type="nucleotide sequence ID" value="NZ_CAKLPX010000003.1"/>
</dbReference>
<protein>
    <recommendedName>
        <fullName evidence="3">DUF2789 domain-containing protein</fullName>
    </recommendedName>
</protein>
<evidence type="ECO:0000313" key="1">
    <source>
        <dbReference type="EMBL" id="CAH0992782.1"/>
    </source>
</evidence>
<proteinExistence type="predicted"/>
<keyword evidence="2" id="KW-1185">Reference proteome</keyword>
<evidence type="ECO:0008006" key="3">
    <source>
        <dbReference type="Google" id="ProtNLM"/>
    </source>
</evidence>
<evidence type="ECO:0000313" key="2">
    <source>
        <dbReference type="Proteomes" id="UP000838100"/>
    </source>
</evidence>
<sequence>MDTSTHTMNNLFIQLGLSGDESDIEHFIARHVIDSSRNLAEAPFWSIAQAEFLRSAVEDDADWVGIVNQLDVRLRRGD</sequence>
<name>A0ABN8EP73_9GAMM</name>
<accession>A0ABN8EP73</accession>
<dbReference type="Pfam" id="PF10982">
    <property type="entry name" value="DUF2789"/>
    <property type="match status" value="1"/>
</dbReference>
<organism evidence="1 2">
    <name type="scientific">Sinobacterium norvegicum</name>
    <dbReference type="NCBI Taxonomy" id="1641715"/>
    <lineage>
        <taxon>Bacteria</taxon>
        <taxon>Pseudomonadati</taxon>
        <taxon>Pseudomonadota</taxon>
        <taxon>Gammaproteobacteria</taxon>
        <taxon>Cellvibrionales</taxon>
        <taxon>Spongiibacteraceae</taxon>
        <taxon>Sinobacterium</taxon>
    </lineage>
</organism>
<comment type="caution">
    <text evidence="1">The sequence shown here is derived from an EMBL/GenBank/DDBJ whole genome shotgun (WGS) entry which is preliminary data.</text>
</comment>
<reference evidence="1" key="1">
    <citation type="submission" date="2021-12" db="EMBL/GenBank/DDBJ databases">
        <authorList>
            <person name="Rodrigo-Torres L."/>
            <person name="Arahal R. D."/>
            <person name="Lucena T."/>
        </authorList>
    </citation>
    <scope>NUCLEOTIDE SEQUENCE</scope>
    <source>
        <strain evidence="1">CECT 8267</strain>
    </source>
</reference>
<gene>
    <name evidence="1" type="ORF">SIN8267_02919</name>
</gene>
<dbReference type="Gene3D" id="1.10.10.1130">
    <property type="entry name" value="Uncharacterised protein PF10982, DUF2789"/>
    <property type="match status" value="1"/>
</dbReference>
<dbReference type="InterPro" id="IPR021250">
    <property type="entry name" value="DUF2789"/>
</dbReference>
<dbReference type="EMBL" id="CAKLPX010000003">
    <property type="protein sequence ID" value="CAH0992782.1"/>
    <property type="molecule type" value="Genomic_DNA"/>
</dbReference>
<dbReference type="InterPro" id="IPR038086">
    <property type="entry name" value="DUF2789_sf"/>
</dbReference>